<reference evidence="12" key="1">
    <citation type="journal article" date="2019" name="Int. J. Syst. Evol. Microbiol.">
        <title>The Global Catalogue of Microorganisms (GCM) 10K type strain sequencing project: providing services to taxonomists for standard genome sequencing and annotation.</title>
        <authorList>
            <consortium name="The Broad Institute Genomics Platform"/>
            <consortium name="The Broad Institute Genome Sequencing Center for Infectious Disease"/>
            <person name="Wu L."/>
            <person name="Ma J."/>
        </authorList>
    </citation>
    <scope>NUCLEOTIDE SEQUENCE [LARGE SCALE GENOMIC DNA]</scope>
    <source>
        <strain evidence="12">JCM 30234</strain>
    </source>
</reference>
<evidence type="ECO:0000256" key="8">
    <source>
        <dbReference type="ARBA" id="ARBA00022989"/>
    </source>
</evidence>
<keyword evidence="12" id="KW-1185">Reference proteome</keyword>
<evidence type="ECO:0000313" key="12">
    <source>
        <dbReference type="Proteomes" id="UP001596620"/>
    </source>
</evidence>
<comment type="function">
    <text evidence="1 10">Controls the rotational direction of flagella during chemotaxis.</text>
</comment>
<dbReference type="PANTHER" id="PTHR35091:SF2">
    <property type="entry name" value="FLAGELLAR PROTEIN FLIL"/>
    <property type="match status" value="1"/>
</dbReference>
<keyword evidence="11" id="KW-0966">Cell projection</keyword>
<evidence type="ECO:0000256" key="2">
    <source>
        <dbReference type="ARBA" id="ARBA00004162"/>
    </source>
</evidence>
<comment type="subcellular location">
    <subcellularLocation>
        <location evidence="2">Cell membrane</location>
        <topology evidence="2">Single-pass membrane protein</topology>
    </subcellularLocation>
</comment>
<evidence type="ECO:0000256" key="7">
    <source>
        <dbReference type="ARBA" id="ARBA00022779"/>
    </source>
</evidence>
<dbReference type="InterPro" id="IPR005503">
    <property type="entry name" value="FliL"/>
</dbReference>
<organism evidence="11 12">
    <name type="scientific">Lentibacillus kimchii</name>
    <dbReference type="NCBI Taxonomy" id="1542911"/>
    <lineage>
        <taxon>Bacteria</taxon>
        <taxon>Bacillati</taxon>
        <taxon>Bacillota</taxon>
        <taxon>Bacilli</taxon>
        <taxon>Bacillales</taxon>
        <taxon>Bacillaceae</taxon>
        <taxon>Lentibacillus</taxon>
    </lineage>
</organism>
<keyword evidence="8 10" id="KW-1133">Transmembrane helix</keyword>
<keyword evidence="7 10" id="KW-0283">Flagellar rotation</keyword>
<dbReference type="Proteomes" id="UP001596620">
    <property type="component" value="Unassembled WGS sequence"/>
</dbReference>
<dbReference type="RefSeq" id="WP_382357275.1">
    <property type="nucleotide sequence ID" value="NZ_JBHTGR010000001.1"/>
</dbReference>
<evidence type="ECO:0000256" key="3">
    <source>
        <dbReference type="ARBA" id="ARBA00008281"/>
    </source>
</evidence>
<keyword evidence="5 10" id="KW-0145">Chemotaxis</keyword>
<sequence length="139" mass="15713">MGKLAKTMITTLIFLLLASGITIVVMFSMTDESDQGDAQSLDKQLENSYETEEITTDLKNGSFVRIQFQIMTGSEKAKEEVVKRDFQLKNMLIKELAKMKSDDFKSGLSDLEDTVQQKLNDVMEKGQITDVYTTNKVLQ</sequence>
<gene>
    <name evidence="11" type="ORF">ACFQU8_00930</name>
</gene>
<keyword evidence="11" id="KW-0969">Cilium</keyword>
<proteinExistence type="inferred from homology"/>
<evidence type="ECO:0000256" key="1">
    <source>
        <dbReference type="ARBA" id="ARBA00002254"/>
    </source>
</evidence>
<dbReference type="EMBL" id="JBHTGR010000001">
    <property type="protein sequence ID" value="MFC7745804.1"/>
    <property type="molecule type" value="Genomic_DNA"/>
</dbReference>
<keyword evidence="6 10" id="KW-0812">Transmembrane</keyword>
<protein>
    <recommendedName>
        <fullName evidence="10">Flagellar protein FliL</fullName>
    </recommendedName>
</protein>
<dbReference type="Pfam" id="PF03748">
    <property type="entry name" value="FliL"/>
    <property type="match status" value="1"/>
</dbReference>
<keyword evidence="9 10" id="KW-0472">Membrane</keyword>
<dbReference type="PANTHER" id="PTHR35091">
    <property type="entry name" value="FLAGELLAR PROTEIN FLIL"/>
    <property type="match status" value="1"/>
</dbReference>
<evidence type="ECO:0000256" key="6">
    <source>
        <dbReference type="ARBA" id="ARBA00022692"/>
    </source>
</evidence>
<keyword evidence="11" id="KW-0282">Flagellum</keyword>
<accession>A0ABW2UPH0</accession>
<evidence type="ECO:0000256" key="5">
    <source>
        <dbReference type="ARBA" id="ARBA00022500"/>
    </source>
</evidence>
<evidence type="ECO:0000313" key="11">
    <source>
        <dbReference type="EMBL" id="MFC7745804.1"/>
    </source>
</evidence>
<keyword evidence="4 10" id="KW-1003">Cell membrane</keyword>
<name>A0ABW2UPH0_9BACI</name>
<evidence type="ECO:0000256" key="10">
    <source>
        <dbReference type="RuleBase" id="RU364125"/>
    </source>
</evidence>
<comment type="similarity">
    <text evidence="3 10">Belongs to the FliL family.</text>
</comment>
<evidence type="ECO:0000256" key="4">
    <source>
        <dbReference type="ARBA" id="ARBA00022475"/>
    </source>
</evidence>
<evidence type="ECO:0000256" key="9">
    <source>
        <dbReference type="ARBA" id="ARBA00023136"/>
    </source>
</evidence>
<feature type="transmembrane region" description="Helical" evidence="10">
    <location>
        <begin position="12"/>
        <end position="30"/>
    </location>
</feature>
<comment type="caution">
    <text evidence="11">The sequence shown here is derived from an EMBL/GenBank/DDBJ whole genome shotgun (WGS) entry which is preliminary data.</text>
</comment>